<proteinExistence type="predicted"/>
<name>A0ABQ1WCB3_9FLAO</name>
<dbReference type="Proteomes" id="UP000605733">
    <property type="component" value="Unassembled WGS sequence"/>
</dbReference>
<dbReference type="InterPro" id="IPR010572">
    <property type="entry name" value="Tail_dom"/>
</dbReference>
<dbReference type="RefSeq" id="WP_011710284.1">
    <property type="nucleotide sequence ID" value="NZ_BMIX01000001.1"/>
</dbReference>
<accession>A0ABQ1WCB3</accession>
<protein>
    <recommendedName>
        <fullName evidence="1">Tail spike domain-containing protein</fullName>
    </recommendedName>
</protein>
<dbReference type="InterPro" id="IPR007119">
    <property type="entry name" value="Phage_tail_spike_N"/>
</dbReference>
<sequence>MKIYRIIEGVKTELHDIEVDGNTELNQKISGQDLIRARFTSDGFMYDLQIGDYVEFKDAKYTILEEPQIKKSQNAYSYDIQFKSDQYLYNNVQLLNPGTEEIEFVHFGDAIDMVSIVLNNMNRVYGQQGGTYFADFVEQTEGRNIRFNDVNCLPALDQIAQEFGCEFIIKGYKLTFRKKIGKETGLTFRYKKELRGIERKTIQNGELVTVLYPFGSDRNVTNEYGSKRLKIPKLQKNVDVFGTIERAKVFEDIYPRLRGVVSSASDYRTFTDTSIDFNINDQLMGGATAKVVFNTGDLAGREYEVERYDSNSKKITIIPYTDDSDFTTPDSVFKPRVGDKYVLIDIKMPRAYIDNAEAELLEAAQEYLDTYSQPNVIYTVQPHYPELRRQQINIELGDVVTLVDEDFGIEFETRILALTQKINNEFEYSLEIGNQVTLSYFSQVLGDQQEIRNDIYQNTQYFQELFNRVFNNVKGFSAPLYVNRGEFSAANYYYNNQNRRDYVFRTIKEGDQEYKAWYYYIGEDHQRAEFIEANWQLIGDSFEILATETLLAQNANIGNWLIQNGQIVSQAIYDSDDETEIEPVVQMNGNEGFIKFVTKKEVWNGFRMVSVKQTMFLDGRTGEISIDIGGLRSEFSFEGLIANTEVGQEILTPDGKIGFGGVVGNYDGNLANRAGITIPYLVYGQEAFSAGVIGVANNSYTGPGGTAPAYGGAFWGLKSFGRYRGIQKIENGQNTFYCDEHSELISANNQVDCNLYLPKNPYEGREIIVRANYNRIDFRTEDGIKFLLDRNQVANLNTTQRDQRFTFTYDGQKWLTNIQRF</sequence>
<feature type="domain" description="Tail spike" evidence="1">
    <location>
        <begin position="127"/>
        <end position="435"/>
    </location>
</feature>
<reference evidence="3" key="1">
    <citation type="journal article" date="2019" name="Int. J. Syst. Evol. Microbiol.">
        <title>The Global Catalogue of Microorganisms (GCM) 10K type strain sequencing project: providing services to taxonomists for standard genome sequencing and annotation.</title>
        <authorList>
            <consortium name="The Broad Institute Genomics Platform"/>
            <consortium name="The Broad Institute Genome Sequencing Center for Infectious Disease"/>
            <person name="Wu L."/>
            <person name="Ma J."/>
        </authorList>
    </citation>
    <scope>NUCLEOTIDE SEQUENCE [LARGE SCALE GENOMIC DNA]</scope>
    <source>
        <strain evidence="3">CGMCC 1.15422</strain>
    </source>
</reference>
<dbReference type="NCBIfam" id="TIGR01665">
    <property type="entry name" value="put_anti_recept"/>
    <property type="match status" value="1"/>
</dbReference>
<evidence type="ECO:0000259" key="1">
    <source>
        <dbReference type="Pfam" id="PF06605"/>
    </source>
</evidence>
<dbReference type="EMBL" id="BMIX01000001">
    <property type="protein sequence ID" value="GGG24334.1"/>
    <property type="molecule type" value="Genomic_DNA"/>
</dbReference>
<evidence type="ECO:0000313" key="3">
    <source>
        <dbReference type="Proteomes" id="UP000605733"/>
    </source>
</evidence>
<dbReference type="Pfam" id="PF06605">
    <property type="entry name" value="Prophage_tail"/>
    <property type="match status" value="1"/>
</dbReference>
<evidence type="ECO:0000313" key="2">
    <source>
        <dbReference type="EMBL" id="GGG24334.1"/>
    </source>
</evidence>
<comment type="caution">
    <text evidence="2">The sequence shown here is derived from an EMBL/GenBank/DDBJ whole genome shotgun (WGS) entry which is preliminary data.</text>
</comment>
<organism evidence="2 3">
    <name type="scientific">Christiangramia forsetii</name>
    <dbReference type="NCBI Taxonomy" id="411153"/>
    <lineage>
        <taxon>Bacteria</taxon>
        <taxon>Pseudomonadati</taxon>
        <taxon>Bacteroidota</taxon>
        <taxon>Flavobacteriia</taxon>
        <taxon>Flavobacteriales</taxon>
        <taxon>Flavobacteriaceae</taxon>
        <taxon>Christiangramia</taxon>
    </lineage>
</organism>
<keyword evidence="3" id="KW-1185">Reference proteome</keyword>
<gene>
    <name evidence="2" type="ORF">GCM10011532_04470</name>
</gene>